<keyword evidence="7" id="KW-1185">Reference proteome</keyword>
<feature type="region of interest" description="Disordered" evidence="3">
    <location>
        <begin position="158"/>
        <end position="222"/>
    </location>
</feature>
<reference evidence="6" key="1">
    <citation type="submission" date="2021-02" db="EMBL/GenBank/DDBJ databases">
        <title>Genome sequence Cadophora malorum strain M34.</title>
        <authorList>
            <person name="Stefanovic E."/>
            <person name="Vu D."/>
            <person name="Scully C."/>
            <person name="Dijksterhuis J."/>
            <person name="Roader J."/>
            <person name="Houbraken J."/>
        </authorList>
    </citation>
    <scope>NUCLEOTIDE SEQUENCE</scope>
    <source>
        <strain evidence="6">M34</strain>
    </source>
</reference>
<feature type="compositionally biased region" description="Basic and acidic residues" evidence="3">
    <location>
        <begin position="1"/>
        <end position="12"/>
    </location>
</feature>
<dbReference type="InterPro" id="IPR054414">
    <property type="entry name" value="Ccdc124/Oxs1_C"/>
</dbReference>
<evidence type="ECO:0000256" key="2">
    <source>
        <dbReference type="ARBA" id="ARBA00023054"/>
    </source>
</evidence>
<evidence type="ECO:0000313" key="7">
    <source>
        <dbReference type="Proteomes" id="UP000664132"/>
    </source>
</evidence>
<dbReference type="InterPro" id="IPR054413">
    <property type="entry name" value="LSO1/2"/>
</dbReference>
<dbReference type="Pfam" id="PF22048">
    <property type="entry name" value="LSO1_2-like"/>
    <property type="match status" value="1"/>
</dbReference>
<dbReference type="OrthoDB" id="76412at2759"/>
<feature type="domain" description="Coiled-coil" evidence="4">
    <location>
        <begin position="113"/>
        <end position="192"/>
    </location>
</feature>
<evidence type="ECO:0000259" key="4">
    <source>
        <dbReference type="Pfam" id="PF06244"/>
    </source>
</evidence>
<comment type="caution">
    <text evidence="6">The sequence shown here is derived from an EMBL/GenBank/DDBJ whole genome shotgun (WGS) entry which is preliminary data.</text>
</comment>
<sequence length="222" mass="24083">MAGKKAAGENTKKASGNAKKAEAAAAKAAQENAKKAAEEDQEWGKGAKSTAKKEAEAAKKAEQARKKAEKDALLAEEEKEARAAPKNSKVAVKKTSKGLDLSQLDDTPSAAPGALNATGIDNALDALSLTTDSAAKIDKHPERRFKAAFAAFEERRLKEMESDGSGQGLRQNQKRERIRKEFEKSEENPFNQVSARYDASKDEIKELREQEKAKIETRLGGK</sequence>
<feature type="compositionally biased region" description="Low complexity" evidence="3">
    <location>
        <begin position="13"/>
        <end position="31"/>
    </location>
</feature>
<comment type="similarity">
    <text evidence="1">Belongs to the CCDC124 family.</text>
</comment>
<dbReference type="Proteomes" id="UP000664132">
    <property type="component" value="Unassembled WGS sequence"/>
</dbReference>
<dbReference type="PANTHER" id="PTHR21680">
    <property type="entry name" value="COILED-COIL DOMAIN-CONTAINING PROTEIN 124"/>
    <property type="match status" value="1"/>
</dbReference>
<dbReference type="EMBL" id="JAFJYH010000303">
    <property type="protein sequence ID" value="KAG4413637.1"/>
    <property type="molecule type" value="Genomic_DNA"/>
</dbReference>
<dbReference type="AlphaFoldDB" id="A0A8H7W3C9"/>
<dbReference type="GO" id="GO:0003713">
    <property type="term" value="F:transcription coactivator activity"/>
    <property type="evidence" value="ECO:0007669"/>
    <property type="project" value="TreeGrafter"/>
</dbReference>
<evidence type="ECO:0000259" key="5">
    <source>
        <dbReference type="Pfam" id="PF22048"/>
    </source>
</evidence>
<accession>A0A8H7W3C9</accession>
<evidence type="ECO:0000256" key="3">
    <source>
        <dbReference type="SAM" id="MobiDB-lite"/>
    </source>
</evidence>
<proteinExistence type="inferred from homology"/>
<name>A0A8H7W3C9_9HELO</name>
<protein>
    <recommendedName>
        <fullName evidence="8">DUF1014-domain-containing protein</fullName>
    </recommendedName>
</protein>
<keyword evidence="2" id="KW-0175">Coiled coil</keyword>
<dbReference type="Pfam" id="PF06244">
    <property type="entry name" value="Ccdc124"/>
    <property type="match status" value="1"/>
</dbReference>
<feature type="compositionally biased region" description="Basic and acidic residues" evidence="3">
    <location>
        <begin position="198"/>
        <end position="222"/>
    </location>
</feature>
<feature type="compositionally biased region" description="Basic and acidic residues" evidence="3">
    <location>
        <begin position="173"/>
        <end position="187"/>
    </location>
</feature>
<dbReference type="GO" id="GO:0005634">
    <property type="term" value="C:nucleus"/>
    <property type="evidence" value="ECO:0007669"/>
    <property type="project" value="TreeGrafter"/>
</dbReference>
<dbReference type="GO" id="GO:0006366">
    <property type="term" value="P:transcription by RNA polymerase II"/>
    <property type="evidence" value="ECO:0007669"/>
    <property type="project" value="TreeGrafter"/>
</dbReference>
<gene>
    <name evidence="6" type="ORF">IFR04_013215</name>
</gene>
<feature type="compositionally biased region" description="Basic and acidic residues" evidence="3">
    <location>
        <begin position="32"/>
        <end position="73"/>
    </location>
</feature>
<evidence type="ECO:0000256" key="1">
    <source>
        <dbReference type="ARBA" id="ARBA00008296"/>
    </source>
</evidence>
<organism evidence="6 7">
    <name type="scientific">Cadophora malorum</name>
    <dbReference type="NCBI Taxonomy" id="108018"/>
    <lineage>
        <taxon>Eukaryota</taxon>
        <taxon>Fungi</taxon>
        <taxon>Dikarya</taxon>
        <taxon>Ascomycota</taxon>
        <taxon>Pezizomycotina</taxon>
        <taxon>Leotiomycetes</taxon>
        <taxon>Helotiales</taxon>
        <taxon>Ploettnerulaceae</taxon>
        <taxon>Cadophora</taxon>
    </lineage>
</organism>
<dbReference type="PANTHER" id="PTHR21680:SF0">
    <property type="entry name" value="COILED-COIL DOMAIN-CONTAINING PROTEIN 124"/>
    <property type="match status" value="1"/>
</dbReference>
<evidence type="ECO:0008006" key="8">
    <source>
        <dbReference type="Google" id="ProtNLM"/>
    </source>
</evidence>
<evidence type="ECO:0000313" key="6">
    <source>
        <dbReference type="EMBL" id="KAG4413637.1"/>
    </source>
</evidence>
<feature type="domain" description="LSO1/LSO2" evidence="5">
    <location>
        <begin position="11"/>
        <end position="78"/>
    </location>
</feature>
<feature type="region of interest" description="Disordered" evidence="3">
    <location>
        <begin position="1"/>
        <end position="117"/>
    </location>
</feature>
<dbReference type="InterPro" id="IPR010422">
    <property type="entry name" value="Ccdc124/Oxs1"/>
</dbReference>